<evidence type="ECO:0000313" key="1">
    <source>
        <dbReference type="EMBL" id="UZF87837.1"/>
    </source>
</evidence>
<organism evidence="1">
    <name type="scientific">Bosea sp. NBC_00436</name>
    <dbReference type="NCBI Taxonomy" id="2969620"/>
    <lineage>
        <taxon>Bacteria</taxon>
        <taxon>Pseudomonadati</taxon>
        <taxon>Pseudomonadota</taxon>
        <taxon>Alphaproteobacteria</taxon>
        <taxon>Hyphomicrobiales</taxon>
        <taxon>Boseaceae</taxon>
        <taxon>Bosea</taxon>
    </lineage>
</organism>
<sequence>MTAIGCDSDDAIMASPDRGVSLYSRMTGRIALPHPILIANHLQLR</sequence>
<reference evidence="1" key="1">
    <citation type="submission" date="2022-08" db="EMBL/GenBank/DDBJ databases">
        <title>Complete Genome Sequences of 2 Bosea sp. soil isolates.</title>
        <authorList>
            <person name="Alvarez Arevalo M."/>
            <person name="Sterndorff E.B."/>
            <person name="Faurdal D."/>
            <person name="Joergensen T.S."/>
            <person name="Weber T."/>
        </authorList>
    </citation>
    <scope>NUCLEOTIDE SEQUENCE</scope>
    <source>
        <strain evidence="1">NBC_00436</strain>
    </source>
</reference>
<protein>
    <submittedName>
        <fullName evidence="1">Uncharacterized protein</fullName>
    </submittedName>
</protein>
<proteinExistence type="predicted"/>
<accession>A0A9E8CLD0</accession>
<dbReference type="EMBL" id="CP102774">
    <property type="protein sequence ID" value="UZF87837.1"/>
    <property type="molecule type" value="Genomic_DNA"/>
</dbReference>
<dbReference type="AlphaFoldDB" id="A0A9E8CLD0"/>
<gene>
    <name evidence="1" type="ORF">NWE54_03345</name>
</gene>
<name>A0A9E8CLD0_9HYPH</name>